<accession>A0A9R1BE59</accession>
<evidence type="ECO:0008006" key="7">
    <source>
        <dbReference type="Google" id="ProtNLM"/>
    </source>
</evidence>
<feature type="region of interest" description="Disordered" evidence="4">
    <location>
        <begin position="1"/>
        <end position="180"/>
    </location>
</feature>
<feature type="compositionally biased region" description="Low complexity" evidence="4">
    <location>
        <begin position="104"/>
        <end position="118"/>
    </location>
</feature>
<keyword evidence="3" id="KW-0539">Nucleus</keyword>
<organism evidence="5 6">
    <name type="scientific">Triticum turgidum subsp. durum</name>
    <name type="common">Durum wheat</name>
    <name type="synonym">Triticum durum</name>
    <dbReference type="NCBI Taxonomy" id="4567"/>
    <lineage>
        <taxon>Eukaryota</taxon>
        <taxon>Viridiplantae</taxon>
        <taxon>Streptophyta</taxon>
        <taxon>Embryophyta</taxon>
        <taxon>Tracheophyta</taxon>
        <taxon>Spermatophyta</taxon>
        <taxon>Magnoliopsida</taxon>
        <taxon>Liliopsida</taxon>
        <taxon>Poales</taxon>
        <taxon>Poaceae</taxon>
        <taxon>BOP clade</taxon>
        <taxon>Pooideae</taxon>
        <taxon>Triticodae</taxon>
        <taxon>Triticeae</taxon>
        <taxon>Triticinae</taxon>
        <taxon>Triticum</taxon>
    </lineage>
</organism>
<name>A0A9R1BE59_TRITD</name>
<comment type="similarity">
    <text evidence="2">Belongs to the NRDE2 family.</text>
</comment>
<feature type="compositionally biased region" description="Low complexity" evidence="4">
    <location>
        <begin position="73"/>
        <end position="88"/>
    </location>
</feature>
<feature type="compositionally biased region" description="Polar residues" evidence="4">
    <location>
        <begin position="36"/>
        <end position="46"/>
    </location>
</feature>
<dbReference type="EMBL" id="LT934122">
    <property type="protein sequence ID" value="VAI61304.1"/>
    <property type="molecule type" value="Genomic_DNA"/>
</dbReference>
<dbReference type="GO" id="GO:0071013">
    <property type="term" value="C:catalytic step 2 spliceosome"/>
    <property type="evidence" value="ECO:0007669"/>
    <property type="project" value="TreeGrafter"/>
</dbReference>
<dbReference type="Proteomes" id="UP000324705">
    <property type="component" value="Chromosome 6B"/>
</dbReference>
<evidence type="ECO:0000256" key="2">
    <source>
        <dbReference type="ARBA" id="ARBA00009265"/>
    </source>
</evidence>
<reference evidence="5 6" key="1">
    <citation type="submission" date="2017-09" db="EMBL/GenBank/DDBJ databases">
        <authorList>
            <consortium name="International Durum Wheat Genome Sequencing Consortium (IDWGSC)"/>
            <person name="Milanesi L."/>
        </authorList>
    </citation>
    <scope>NUCLEOTIDE SEQUENCE [LARGE SCALE GENOMIC DNA]</scope>
    <source>
        <strain evidence="6">cv. Svevo</strain>
    </source>
</reference>
<dbReference type="Gramene" id="TRITD6Bv1G190060.3">
    <property type="protein sequence ID" value="TRITD6Bv1G190060.3"/>
    <property type="gene ID" value="TRITD6Bv1G190060"/>
</dbReference>
<dbReference type="AlphaFoldDB" id="A0A9R1BE59"/>
<evidence type="ECO:0000313" key="5">
    <source>
        <dbReference type="EMBL" id="VAI61304.1"/>
    </source>
</evidence>
<dbReference type="SMART" id="SM00386">
    <property type="entry name" value="HAT"/>
    <property type="match status" value="2"/>
</dbReference>
<dbReference type="PANTHER" id="PTHR13471:SF0">
    <property type="entry name" value="NUCLEAR EXOSOME REGULATOR NRDE2"/>
    <property type="match status" value="1"/>
</dbReference>
<evidence type="ECO:0000256" key="1">
    <source>
        <dbReference type="ARBA" id="ARBA00004123"/>
    </source>
</evidence>
<dbReference type="PANTHER" id="PTHR13471">
    <property type="entry name" value="TETRATRICOPEPTIDE-LIKE HELICAL"/>
    <property type="match status" value="1"/>
</dbReference>
<keyword evidence="6" id="KW-1185">Reference proteome</keyword>
<dbReference type="GO" id="GO:1902369">
    <property type="term" value="P:negative regulation of RNA catabolic process"/>
    <property type="evidence" value="ECO:0007669"/>
    <property type="project" value="TreeGrafter"/>
</dbReference>
<gene>
    <name evidence="5" type="ORF">TRITD_6Bv1G190060</name>
</gene>
<evidence type="ECO:0000313" key="6">
    <source>
        <dbReference type="Proteomes" id="UP000324705"/>
    </source>
</evidence>
<dbReference type="GO" id="GO:0006396">
    <property type="term" value="P:RNA processing"/>
    <property type="evidence" value="ECO:0007669"/>
    <property type="project" value="InterPro"/>
</dbReference>
<sequence length="1197" mass="134868">MMKRKELSTSQGHVLVGPTIPDRPRAAPRQRPELSCSPSPNTNLGSRNAVMEPSPERSPPTTTATAAGGGHEPSNSSSLFPLFPLSSPTEVSQCLPNPSFSFDASSFNIPPSASSSLPPLSPSSDEEEAAPKPAPAKYNLLPSSPSDDERGSRRDDRKRRKRRRDQERYEGAASSRKPGVRAWAGSETKLVKDYYVDAKGDQDNLAFGSIYRMDIARYKPQNTLETRGLNRRFYNYGHASLQMDLDSDLDGLDNKVKVGGRYFSAKHAVLERNKGFKHLKVLKSDMIAILPEDFIPVETSSLPVKSTTVQQELEESWEDEILRRTKEFNKMTRECPRDEKIWLAFAQFQDKVASSQPQKAARLQTTERKISILEKAVELNPDNEELLLCLLKSYGERDSSESLFGKWEKILMEHPDSCKLWKQYLLLCQGEFSRFKVSDTRKSYSYAVQALSAACTKLCRQDCENADLKAHPSLVQVELGLVDIFVNLCRFEWQTGHRELATGLFQAQIEFSLFSPPLSLSTSSKQRLFEHFWNSGGARIGEDGALGWSTWLAKDEESRQNMVMQENPQEPEGGGWSGWFNPSVANAETNYVSNQSIEELAADGIDPEDPDTEDTPAQDDVESLLKKLGIDVETEYSSEVKDAKTWNRWSTMELSRENEQWMPLRESSGAGPNHSNDASSGEVNDQLSRVILFEDVTEFLFSLSSEEARFSLICQFIDFYGGKISRWTSSNSSSWLDRIMSLEMISNDISEDLIAISDLANKTQNSSRCSLESLLGSMHDLSRRPGLVKFLKNAILLSLDIFPRNHILEEAVLVTTQMYTAQENTLSTPANASRALAKNLLKKDRQDLLLCGIYGRIEARHGNIDQARKIFDMALLSTEGATQDLVKKVPILCFWYAEMEISISTSRNNSDSAHRAIYILSCLGSNIKYSSFGGPISRPLVLRARQGFKEQIRSLRSAFASGCLKEESVALICCASLFESMTSGYSSGLEVIEEACPFSESHTLEFEKLWMYYIKLLQKNLNQLSLSRVWPSILEGVQTYPYNPKSYASMLTLSCLYSVPNNLRLTLDKCSQRDPSIVALLFALSFEWSKAGSYNRIHSLFERALADDKLQKSVLLWRCYLAYEAEIACNTSAARRVFFRAIHACPWSKRLWLDGFQKLSSVLTMKELSDLQEVMHGKELFIRTDIYEILLQDEDDI</sequence>
<dbReference type="SUPFAM" id="SSF48452">
    <property type="entry name" value="TPR-like"/>
    <property type="match status" value="2"/>
</dbReference>
<comment type="subcellular location">
    <subcellularLocation>
        <location evidence="1">Nucleus</location>
    </subcellularLocation>
</comment>
<dbReference type="OMA" id="AYRNNTE"/>
<dbReference type="InterPro" id="IPR011990">
    <property type="entry name" value="TPR-like_helical_dom_sf"/>
</dbReference>
<feature type="compositionally biased region" description="Polar residues" evidence="4">
    <location>
        <begin position="89"/>
        <end position="103"/>
    </location>
</feature>
<dbReference type="InterPro" id="IPR013633">
    <property type="entry name" value="NRDE-2"/>
</dbReference>
<dbReference type="GO" id="GO:0031048">
    <property type="term" value="P:regulatory ncRNA-mediated heterochromatin formation"/>
    <property type="evidence" value="ECO:0007669"/>
    <property type="project" value="TreeGrafter"/>
</dbReference>
<dbReference type="Gene3D" id="1.25.40.10">
    <property type="entry name" value="Tetratricopeptide repeat domain"/>
    <property type="match status" value="2"/>
</dbReference>
<protein>
    <recommendedName>
        <fullName evidence="7">Protein NRDE2 homolog</fullName>
    </recommendedName>
</protein>
<dbReference type="InterPro" id="IPR003107">
    <property type="entry name" value="HAT"/>
</dbReference>
<evidence type="ECO:0000256" key="4">
    <source>
        <dbReference type="SAM" id="MobiDB-lite"/>
    </source>
</evidence>
<proteinExistence type="inferred from homology"/>
<dbReference type="Pfam" id="PF08424">
    <property type="entry name" value="NRDE-2"/>
    <property type="match status" value="1"/>
</dbReference>
<evidence type="ECO:0000256" key="3">
    <source>
        <dbReference type="ARBA" id="ARBA00023242"/>
    </source>
</evidence>